<evidence type="ECO:0000313" key="2">
    <source>
        <dbReference type="EMBL" id="MED6138736.1"/>
    </source>
</evidence>
<feature type="region of interest" description="Disordered" evidence="1">
    <location>
        <begin position="1"/>
        <end position="23"/>
    </location>
</feature>
<protein>
    <submittedName>
        <fullName evidence="2">Uncharacterized protein</fullName>
    </submittedName>
</protein>
<reference evidence="2 3" key="1">
    <citation type="journal article" date="2023" name="Plants (Basel)">
        <title>Bridging the Gap: Combining Genomics and Transcriptomics Approaches to Understand Stylosanthes scabra, an Orphan Legume from the Brazilian Caatinga.</title>
        <authorList>
            <person name="Ferreira-Neto J.R.C."/>
            <person name="da Silva M.D."/>
            <person name="Binneck E."/>
            <person name="de Melo N.F."/>
            <person name="da Silva R.H."/>
            <person name="de Melo A.L.T.M."/>
            <person name="Pandolfi V."/>
            <person name="Bustamante F.O."/>
            <person name="Brasileiro-Vidal A.C."/>
            <person name="Benko-Iseppon A.M."/>
        </authorList>
    </citation>
    <scope>NUCLEOTIDE SEQUENCE [LARGE SCALE GENOMIC DNA]</scope>
    <source>
        <tissue evidence="2">Leaves</tissue>
    </source>
</reference>
<proteinExistence type="predicted"/>
<evidence type="ECO:0000313" key="3">
    <source>
        <dbReference type="Proteomes" id="UP001341840"/>
    </source>
</evidence>
<comment type="caution">
    <text evidence="2">The sequence shown here is derived from an EMBL/GenBank/DDBJ whole genome shotgun (WGS) entry which is preliminary data.</text>
</comment>
<keyword evidence="3" id="KW-1185">Reference proteome</keyword>
<dbReference type="Proteomes" id="UP001341840">
    <property type="component" value="Unassembled WGS sequence"/>
</dbReference>
<name>A0ABU6SQN3_9FABA</name>
<sequence>MSFPSWPSHAARAHKQAVKPRSSKTWVNKRWLTNPMFLHQRQDTMELIISHAVCRCFTTRHHQP</sequence>
<dbReference type="EMBL" id="JASCZI010061451">
    <property type="protein sequence ID" value="MED6138736.1"/>
    <property type="molecule type" value="Genomic_DNA"/>
</dbReference>
<accession>A0ABU6SQN3</accession>
<evidence type="ECO:0000256" key="1">
    <source>
        <dbReference type="SAM" id="MobiDB-lite"/>
    </source>
</evidence>
<gene>
    <name evidence="2" type="ORF">PIB30_077293</name>
</gene>
<feature type="non-terminal residue" evidence="2">
    <location>
        <position position="64"/>
    </location>
</feature>
<organism evidence="2 3">
    <name type="scientific">Stylosanthes scabra</name>
    <dbReference type="NCBI Taxonomy" id="79078"/>
    <lineage>
        <taxon>Eukaryota</taxon>
        <taxon>Viridiplantae</taxon>
        <taxon>Streptophyta</taxon>
        <taxon>Embryophyta</taxon>
        <taxon>Tracheophyta</taxon>
        <taxon>Spermatophyta</taxon>
        <taxon>Magnoliopsida</taxon>
        <taxon>eudicotyledons</taxon>
        <taxon>Gunneridae</taxon>
        <taxon>Pentapetalae</taxon>
        <taxon>rosids</taxon>
        <taxon>fabids</taxon>
        <taxon>Fabales</taxon>
        <taxon>Fabaceae</taxon>
        <taxon>Papilionoideae</taxon>
        <taxon>50 kb inversion clade</taxon>
        <taxon>dalbergioids sensu lato</taxon>
        <taxon>Dalbergieae</taxon>
        <taxon>Pterocarpus clade</taxon>
        <taxon>Stylosanthes</taxon>
    </lineage>
</organism>
<feature type="compositionally biased region" description="Basic residues" evidence="1">
    <location>
        <begin position="11"/>
        <end position="22"/>
    </location>
</feature>